<feature type="region of interest" description="Disordered" evidence="13">
    <location>
        <begin position="499"/>
        <end position="561"/>
    </location>
</feature>
<dbReference type="GO" id="GO:0035861">
    <property type="term" value="C:site of double-strand break"/>
    <property type="evidence" value="ECO:0007669"/>
    <property type="project" value="TreeGrafter"/>
</dbReference>
<keyword evidence="11" id="KW-0539">Nucleus</keyword>
<organism evidence="15 16">
    <name type="scientific">Jaminaea rosea</name>
    <dbReference type="NCBI Taxonomy" id="1569628"/>
    <lineage>
        <taxon>Eukaryota</taxon>
        <taxon>Fungi</taxon>
        <taxon>Dikarya</taxon>
        <taxon>Basidiomycota</taxon>
        <taxon>Ustilaginomycotina</taxon>
        <taxon>Exobasidiomycetes</taxon>
        <taxon>Microstromatales</taxon>
        <taxon>Microstromatales incertae sedis</taxon>
        <taxon>Jaminaea</taxon>
    </lineage>
</organism>
<feature type="region of interest" description="Disordered" evidence="13">
    <location>
        <begin position="1"/>
        <end position="134"/>
    </location>
</feature>
<dbReference type="InterPro" id="IPR027417">
    <property type="entry name" value="P-loop_NTPase"/>
</dbReference>
<evidence type="ECO:0000256" key="11">
    <source>
        <dbReference type="ARBA" id="ARBA00023242"/>
    </source>
</evidence>
<comment type="subcellular location">
    <subcellularLocation>
        <location evidence="2">Chromosome</location>
    </subcellularLocation>
    <subcellularLocation>
        <location evidence="1">Nucleus</location>
    </subcellularLocation>
</comment>
<keyword evidence="8 12" id="KW-0175">Coiled coil</keyword>
<keyword evidence="9" id="KW-0233">DNA recombination</keyword>
<gene>
    <name evidence="15" type="ORF">BDZ90DRAFT_240730</name>
</gene>
<keyword evidence="7" id="KW-0067">ATP-binding</keyword>
<dbReference type="OrthoDB" id="10072614at2759"/>
<dbReference type="InterPro" id="IPR003395">
    <property type="entry name" value="RecF/RecN/SMC_N"/>
</dbReference>
<dbReference type="Gene3D" id="3.40.50.300">
    <property type="entry name" value="P-loop containing nucleotide triphosphate hydrolases"/>
    <property type="match status" value="2"/>
</dbReference>
<evidence type="ECO:0000256" key="9">
    <source>
        <dbReference type="ARBA" id="ARBA00023172"/>
    </source>
</evidence>
<evidence type="ECO:0000313" key="15">
    <source>
        <dbReference type="EMBL" id="PWN27038.1"/>
    </source>
</evidence>
<keyword evidence="15" id="KW-0378">Hydrolase</keyword>
<name>A0A316UQG7_9BASI</name>
<feature type="coiled-coil region" evidence="12">
    <location>
        <begin position="403"/>
        <end position="437"/>
    </location>
</feature>
<keyword evidence="10" id="KW-0234">DNA repair</keyword>
<reference evidence="15 16" key="1">
    <citation type="journal article" date="2018" name="Mol. Biol. Evol.">
        <title>Broad Genomic Sampling Reveals a Smut Pathogenic Ancestry of the Fungal Clade Ustilaginomycotina.</title>
        <authorList>
            <person name="Kijpornyongpan T."/>
            <person name="Mondo S.J."/>
            <person name="Barry K."/>
            <person name="Sandor L."/>
            <person name="Lee J."/>
            <person name="Lipzen A."/>
            <person name="Pangilinan J."/>
            <person name="LaButti K."/>
            <person name="Hainaut M."/>
            <person name="Henrissat B."/>
            <person name="Grigoriev I.V."/>
            <person name="Spatafora J.W."/>
            <person name="Aime M.C."/>
        </authorList>
    </citation>
    <scope>NUCLEOTIDE SEQUENCE [LARGE SCALE GENOMIC DNA]</scope>
    <source>
        <strain evidence="15 16">MCA 5214</strain>
    </source>
</reference>
<feature type="compositionally biased region" description="Polar residues" evidence="13">
    <location>
        <begin position="97"/>
        <end position="107"/>
    </location>
</feature>
<keyword evidence="5" id="KW-0547">Nucleotide-binding</keyword>
<keyword evidence="16" id="KW-1185">Reference proteome</keyword>
<dbReference type="Gene3D" id="1.10.287.1490">
    <property type="match status" value="1"/>
</dbReference>
<evidence type="ECO:0000256" key="2">
    <source>
        <dbReference type="ARBA" id="ARBA00004286"/>
    </source>
</evidence>
<dbReference type="GeneID" id="37029204"/>
<feature type="domain" description="RecF/RecN/SMC N-terminal" evidence="14">
    <location>
        <begin position="155"/>
        <end position="1163"/>
    </location>
</feature>
<feature type="compositionally biased region" description="Acidic residues" evidence="13">
    <location>
        <begin position="71"/>
        <end position="84"/>
    </location>
</feature>
<evidence type="ECO:0000256" key="1">
    <source>
        <dbReference type="ARBA" id="ARBA00004123"/>
    </source>
</evidence>
<evidence type="ECO:0000256" key="4">
    <source>
        <dbReference type="ARBA" id="ARBA00022454"/>
    </source>
</evidence>
<dbReference type="GO" id="GO:0030915">
    <property type="term" value="C:Smc5-Smc6 complex"/>
    <property type="evidence" value="ECO:0007669"/>
    <property type="project" value="TreeGrafter"/>
</dbReference>
<protein>
    <submittedName>
        <fullName evidence="15">P-loop containing nucleoside triphosphate hydrolase protein</fullName>
    </submittedName>
</protein>
<sequence>MSRSKRRYDDDDEDAGGSDAADDHSLSRVSKRSRPSRSPLRESTPLHNNNSNGQGTSRSRRQSLAPIDAASIDDDDDDDEEDAEAQTSHFLPKMEAFSQSQYNASRAQQDDQDDEDDEMNSQDELENEEQVEQEQMAQIQQMRSQAAHVAEAGVIERIELVNFMCHKRLTVPFGPQTNFIIGHNGSGKSAVLTGITIALGGKAASTNRGSSLKSFVKEGCNAAEVVLWMKNKGPEAFKHDVYGDRIIIERRINADGGGHWKMKNAQNKMVSSKRDELNAYCDHTNIQVDNPMNVLTQDAARQFLSSSNSAEMYDFFLRGTQLKQLSDEYDLISVNVNRIKRTIATKEEALPDLEDATQEAARRYRLVEKQQTQRNRLQTLKNQMVWAQVTEKQRAYEKVLGAGERARLKKAKLEEEIQRLEGKLTELSEKVSEIDARNAGEGTKTQPLNDEREVIKGELKTMRADLKKIQGEESEYSAQYASLSASVNDLTKRIEEETKKLAHGNRERHREHEEARQAAEETRRRCAEEEASIRDELRSGDPKAKELSAKESQATEQRERLRNQLQERELLCQRLVAASRNSIEAFGQGVPQLVAAINNEGRWRRKPVGPIGNHIKLRDAKWTPVLESVIGNTLNAFCVTNHHDRKLLEDLKRRIGCGQVPILTGSDEKFDYTRGEPPSDVLTILRVLDVDDDFVLRKLVNGVHIESSALVEQRVDGDNLVRRNLPNVKFCYSADMFSIKGGAVGSSTQTLNPYRGPPRLSTDVKAKLAEAQAAYNETQQELRDIGKEIEAIQRERNEAQQGVRKARERLQQVSRKQQKAREDLERLDEDLRADEPANVAALEHARKESREELEKCREGFAEVQARKEELENKIAPKQARYIELRALIEEAANAYGQQRMELEKAVERRVQCQQESKARASSLVKITEELAKIEEEEEERKNDWMQGEEQALQYTEGERVEASHSHEYYEKEIQAVENLLEEARRQGGGSLEEVVAEYRSRQKALDDANREMDAMKAATRALKSALKRRLDMWQQFRTQIAVRARAMFTHHLSNRGYTGSLNFNHDAQRLSIKVQMDDPMATGGRSGTASKNKDPRSLSGGEKSFSTICLLLSLWGAIGCPIRCLDEFDVFMDAVNRRISMKMIIDESKTSHNVQYVLITPQNMSSTTFGPEVNVQRLNDPERGQGVLAFD</sequence>
<dbReference type="GO" id="GO:0003697">
    <property type="term" value="F:single-stranded DNA binding"/>
    <property type="evidence" value="ECO:0007669"/>
    <property type="project" value="TreeGrafter"/>
</dbReference>
<accession>A0A316UQG7</accession>
<feature type="region of interest" description="Disordered" evidence="13">
    <location>
        <begin position="1078"/>
        <end position="1102"/>
    </location>
</feature>
<evidence type="ECO:0000256" key="6">
    <source>
        <dbReference type="ARBA" id="ARBA00022763"/>
    </source>
</evidence>
<dbReference type="GO" id="GO:0005524">
    <property type="term" value="F:ATP binding"/>
    <property type="evidence" value="ECO:0007669"/>
    <property type="project" value="UniProtKB-KW"/>
</dbReference>
<keyword evidence="4" id="KW-0158">Chromosome</keyword>
<dbReference type="GO" id="GO:0000724">
    <property type="term" value="P:double-strand break repair via homologous recombination"/>
    <property type="evidence" value="ECO:0007669"/>
    <property type="project" value="TreeGrafter"/>
</dbReference>
<feature type="compositionally biased region" description="Basic and acidic residues" evidence="13">
    <location>
        <begin position="499"/>
        <end position="549"/>
    </location>
</feature>
<feature type="compositionally biased region" description="Low complexity" evidence="13">
    <location>
        <begin position="36"/>
        <end position="46"/>
    </location>
</feature>
<feature type="compositionally biased region" description="Polar residues" evidence="13">
    <location>
        <begin position="47"/>
        <end position="57"/>
    </location>
</feature>
<dbReference type="STRING" id="1569628.A0A316UQG7"/>
<evidence type="ECO:0000256" key="8">
    <source>
        <dbReference type="ARBA" id="ARBA00023054"/>
    </source>
</evidence>
<comment type="similarity">
    <text evidence="3">Belongs to the SMC family. SMC6 subfamily.</text>
</comment>
<dbReference type="PANTHER" id="PTHR19306">
    <property type="entry name" value="STRUCTURAL MAINTENANCE OF CHROMOSOMES 5,6 SMC5, SMC6"/>
    <property type="match status" value="1"/>
</dbReference>
<dbReference type="EMBL" id="KZ819669">
    <property type="protein sequence ID" value="PWN27038.1"/>
    <property type="molecule type" value="Genomic_DNA"/>
</dbReference>
<dbReference type="SUPFAM" id="SSF52540">
    <property type="entry name" value="P-loop containing nucleoside triphosphate hydrolases"/>
    <property type="match status" value="1"/>
</dbReference>
<feature type="compositionally biased region" description="Acidic residues" evidence="13">
    <location>
        <begin position="110"/>
        <end position="132"/>
    </location>
</feature>
<evidence type="ECO:0000256" key="3">
    <source>
        <dbReference type="ARBA" id="ARBA00006793"/>
    </source>
</evidence>
<dbReference type="RefSeq" id="XP_025361650.1">
    <property type="nucleotide sequence ID" value="XM_025507381.1"/>
</dbReference>
<proteinExistence type="inferred from homology"/>
<evidence type="ECO:0000256" key="12">
    <source>
        <dbReference type="SAM" id="Coils"/>
    </source>
</evidence>
<dbReference type="GO" id="GO:0005634">
    <property type="term" value="C:nucleus"/>
    <property type="evidence" value="ECO:0007669"/>
    <property type="project" value="UniProtKB-SubCell"/>
</dbReference>
<evidence type="ECO:0000259" key="14">
    <source>
        <dbReference type="Pfam" id="PF02463"/>
    </source>
</evidence>
<evidence type="ECO:0000313" key="16">
    <source>
        <dbReference type="Proteomes" id="UP000245884"/>
    </source>
</evidence>
<evidence type="ECO:0000256" key="5">
    <source>
        <dbReference type="ARBA" id="ARBA00022741"/>
    </source>
</evidence>
<keyword evidence="6" id="KW-0227">DNA damage</keyword>
<evidence type="ECO:0000256" key="7">
    <source>
        <dbReference type="ARBA" id="ARBA00022840"/>
    </source>
</evidence>
<dbReference type="GO" id="GO:0016787">
    <property type="term" value="F:hydrolase activity"/>
    <property type="evidence" value="ECO:0007669"/>
    <property type="project" value="UniProtKB-KW"/>
</dbReference>
<evidence type="ECO:0000256" key="13">
    <source>
        <dbReference type="SAM" id="MobiDB-lite"/>
    </source>
</evidence>
<dbReference type="GO" id="GO:0003684">
    <property type="term" value="F:damaged DNA binding"/>
    <property type="evidence" value="ECO:0007669"/>
    <property type="project" value="TreeGrafter"/>
</dbReference>
<evidence type="ECO:0000256" key="10">
    <source>
        <dbReference type="ARBA" id="ARBA00023204"/>
    </source>
</evidence>
<dbReference type="Pfam" id="PF02463">
    <property type="entry name" value="SMC_N"/>
    <property type="match status" value="1"/>
</dbReference>
<feature type="region of interest" description="Disordered" evidence="13">
    <location>
        <begin position="798"/>
        <end position="824"/>
    </location>
</feature>
<dbReference type="AlphaFoldDB" id="A0A316UQG7"/>
<dbReference type="PANTHER" id="PTHR19306:SF6">
    <property type="entry name" value="STRUCTURAL MAINTENANCE OF CHROMOSOMES PROTEIN 6"/>
    <property type="match status" value="1"/>
</dbReference>
<dbReference type="Proteomes" id="UP000245884">
    <property type="component" value="Unassembled WGS sequence"/>
</dbReference>